<evidence type="ECO:0000256" key="1">
    <source>
        <dbReference type="ARBA" id="ARBA00007754"/>
    </source>
</evidence>
<sequence>MRARSPALLCAALLLALTGGPAVADADEPPPSPPAASAAPPSDVLGFLRDISGQRTVTGQHNKEPNSWPSQYTAQVHAITGVYPGLWGGDFLFRADDVAHRQTMIDQAKTEWANGSLVSLTWHVCPPTRGSSCDWDSGTGIMDDLSDAQWDELVTEGTPLNQAWKSRLDEAVPHLQQLEDAGVPVLWRPLHEMNDPWAWWGGRRGADGSSRLYRITHDYLENTKGLSNLLWVWNVKDLDAQGIPDFYPGDSYVDVVSIDMWNQDFPSGAYYDVLRSLAGDKPMALAEVGRIPSPAQLASQPEWTYFMGWSEQLTDPAYNSPDAIRNTYGDGRSLNQGELG</sequence>
<keyword evidence="2 4" id="KW-0378">Hydrolase</keyword>
<feature type="active site" description="Nucleophile" evidence="4">
    <location>
        <position position="287"/>
    </location>
</feature>
<dbReference type="RefSeq" id="WP_120696166.1">
    <property type="nucleotide sequence ID" value="NZ_RBDX01000004.1"/>
</dbReference>
<evidence type="ECO:0000256" key="6">
    <source>
        <dbReference type="SAM" id="SignalP"/>
    </source>
</evidence>
<dbReference type="Proteomes" id="UP000275024">
    <property type="component" value="Unassembled WGS sequence"/>
</dbReference>
<dbReference type="PRINTS" id="PR00739">
    <property type="entry name" value="GLHYDRLASE26"/>
</dbReference>
<evidence type="ECO:0000256" key="3">
    <source>
        <dbReference type="ARBA" id="ARBA00023295"/>
    </source>
</evidence>
<organism evidence="8 11">
    <name type="scientific">Streptomyces radicis</name>
    <dbReference type="NCBI Taxonomy" id="1750517"/>
    <lineage>
        <taxon>Bacteria</taxon>
        <taxon>Bacillati</taxon>
        <taxon>Actinomycetota</taxon>
        <taxon>Actinomycetes</taxon>
        <taxon>Kitasatosporales</taxon>
        <taxon>Streptomycetaceae</taxon>
        <taxon>Streptomyces</taxon>
    </lineage>
</organism>
<feature type="chain" id="PRO_5038895329" evidence="6">
    <location>
        <begin position="25"/>
        <end position="340"/>
    </location>
</feature>
<accession>A0A3A9WSZ0</accession>
<dbReference type="InterPro" id="IPR022790">
    <property type="entry name" value="GH26_dom"/>
</dbReference>
<evidence type="ECO:0000259" key="7">
    <source>
        <dbReference type="PROSITE" id="PS51764"/>
    </source>
</evidence>
<proteinExistence type="inferred from homology"/>
<comment type="caution">
    <text evidence="8">The sequence shown here is derived from an EMBL/GenBank/DDBJ whole genome shotgun (WGS) entry which is preliminary data.</text>
</comment>
<evidence type="ECO:0000256" key="5">
    <source>
        <dbReference type="SAM" id="MobiDB-lite"/>
    </source>
</evidence>
<name>A0A3A9WSZ0_9ACTN</name>
<dbReference type="PROSITE" id="PS51764">
    <property type="entry name" value="GH26"/>
    <property type="match status" value="1"/>
</dbReference>
<keyword evidence="6" id="KW-0732">Signal</keyword>
<dbReference type="AlphaFoldDB" id="A0A3A9WSZ0"/>
<keyword evidence="10" id="KW-1185">Reference proteome</keyword>
<dbReference type="OrthoDB" id="9816550at2"/>
<protein>
    <submittedName>
        <fullName evidence="8">Glycosyl hydrolase</fullName>
    </submittedName>
</protein>
<evidence type="ECO:0000313" key="11">
    <source>
        <dbReference type="Proteomes" id="UP000275024"/>
    </source>
</evidence>
<reference evidence="10 11" key="1">
    <citation type="submission" date="2018-09" db="EMBL/GenBank/DDBJ databases">
        <title>Streptomyces sp. nov. DS1-2, an endophytic actinomycete isolated from roots of Dendrobium scabrilingue.</title>
        <authorList>
            <person name="Kuncharoen N."/>
            <person name="Kudo T."/>
            <person name="Ohkuma M."/>
            <person name="Yuki M."/>
            <person name="Tanasupawat S."/>
        </authorList>
    </citation>
    <scope>NUCLEOTIDE SEQUENCE [LARGE SCALE GENOMIC DNA]</scope>
    <source>
        <strain evidence="8 11">AZ1-7</strain>
        <strain evidence="9 10">DS1-2</strain>
    </source>
</reference>
<feature type="signal peptide" evidence="6">
    <location>
        <begin position="1"/>
        <end position="24"/>
    </location>
</feature>
<feature type="domain" description="GH26" evidence="7">
    <location>
        <begin position="39"/>
        <end position="337"/>
    </location>
</feature>
<keyword evidence="3 4" id="KW-0326">Glycosidase</keyword>
<evidence type="ECO:0000313" key="9">
    <source>
        <dbReference type="EMBL" id="RKN25159.1"/>
    </source>
</evidence>
<feature type="active site" description="Proton donor" evidence="4">
    <location>
        <position position="192"/>
    </location>
</feature>
<dbReference type="Gene3D" id="3.20.20.80">
    <property type="entry name" value="Glycosidases"/>
    <property type="match status" value="1"/>
</dbReference>
<comment type="similarity">
    <text evidence="1 4">Belongs to the glycosyl hydrolase 26 family.</text>
</comment>
<evidence type="ECO:0000256" key="2">
    <source>
        <dbReference type="ARBA" id="ARBA00022801"/>
    </source>
</evidence>
<dbReference type="PANTHER" id="PTHR40079">
    <property type="entry name" value="MANNAN ENDO-1,4-BETA-MANNOSIDASE E-RELATED"/>
    <property type="match status" value="1"/>
</dbReference>
<dbReference type="InterPro" id="IPR017853">
    <property type="entry name" value="GH"/>
</dbReference>
<dbReference type="GO" id="GO:0006080">
    <property type="term" value="P:substituted mannan metabolic process"/>
    <property type="evidence" value="ECO:0007669"/>
    <property type="project" value="InterPro"/>
</dbReference>
<dbReference type="EMBL" id="RBDY01000004">
    <property type="protein sequence ID" value="RKN25159.1"/>
    <property type="molecule type" value="Genomic_DNA"/>
</dbReference>
<dbReference type="SUPFAM" id="SSF51445">
    <property type="entry name" value="(Trans)glycosidases"/>
    <property type="match status" value="1"/>
</dbReference>
<feature type="region of interest" description="Disordered" evidence="5">
    <location>
        <begin position="23"/>
        <end position="43"/>
    </location>
</feature>
<evidence type="ECO:0000313" key="10">
    <source>
        <dbReference type="Proteomes" id="UP000268652"/>
    </source>
</evidence>
<evidence type="ECO:0000313" key="8">
    <source>
        <dbReference type="EMBL" id="RKN10896.1"/>
    </source>
</evidence>
<dbReference type="PANTHER" id="PTHR40079:SF4">
    <property type="entry name" value="GH26 DOMAIN-CONTAINING PROTEIN-RELATED"/>
    <property type="match status" value="1"/>
</dbReference>
<dbReference type="Pfam" id="PF02156">
    <property type="entry name" value="Glyco_hydro_26"/>
    <property type="match status" value="1"/>
</dbReference>
<dbReference type="Proteomes" id="UP000268652">
    <property type="component" value="Unassembled WGS sequence"/>
</dbReference>
<evidence type="ECO:0000256" key="4">
    <source>
        <dbReference type="PROSITE-ProRule" id="PRU01100"/>
    </source>
</evidence>
<dbReference type="InterPro" id="IPR000805">
    <property type="entry name" value="Glyco_hydro_26"/>
</dbReference>
<dbReference type="GO" id="GO:0016985">
    <property type="term" value="F:mannan endo-1,4-beta-mannosidase activity"/>
    <property type="evidence" value="ECO:0007669"/>
    <property type="project" value="InterPro"/>
</dbReference>
<dbReference type="EMBL" id="RBDX01000004">
    <property type="protein sequence ID" value="RKN10896.1"/>
    <property type="molecule type" value="Genomic_DNA"/>
</dbReference>
<gene>
    <name evidence="9" type="ORF">D7318_07900</name>
    <name evidence="8" type="ORF">D7319_07045</name>
</gene>